<protein>
    <submittedName>
        <fullName evidence="2">DUF1109 domain-containing protein</fullName>
    </submittedName>
</protein>
<keyword evidence="1" id="KW-1133">Transmembrane helix</keyword>
<dbReference type="Pfam" id="PF06532">
    <property type="entry name" value="NrsF"/>
    <property type="match status" value="1"/>
</dbReference>
<proteinExistence type="predicted"/>
<dbReference type="AlphaFoldDB" id="A0A9X1U5R0"/>
<gene>
    <name evidence="2" type="ORF">LVY65_10175</name>
</gene>
<keyword evidence="1" id="KW-0812">Transmembrane</keyword>
<feature type="transmembrane region" description="Helical" evidence="1">
    <location>
        <begin position="90"/>
        <end position="109"/>
    </location>
</feature>
<name>A0A9X1U5R0_9SPHN</name>
<organism evidence="2 3">
    <name type="scientific">Sphingomonas cremea</name>
    <dbReference type="NCBI Taxonomy" id="2904799"/>
    <lineage>
        <taxon>Bacteria</taxon>
        <taxon>Pseudomonadati</taxon>
        <taxon>Pseudomonadota</taxon>
        <taxon>Alphaproteobacteria</taxon>
        <taxon>Sphingomonadales</taxon>
        <taxon>Sphingomonadaceae</taxon>
        <taxon>Sphingomonas</taxon>
    </lineage>
</organism>
<accession>A0A9X1U5R0</accession>
<evidence type="ECO:0000256" key="1">
    <source>
        <dbReference type="SAM" id="Phobius"/>
    </source>
</evidence>
<dbReference type="RefSeq" id="WP_235068010.1">
    <property type="nucleotide sequence ID" value="NZ_JAKFGM010000003.1"/>
</dbReference>
<evidence type="ECO:0000313" key="2">
    <source>
        <dbReference type="EMBL" id="MCF2515426.1"/>
    </source>
</evidence>
<feature type="transmembrane region" description="Helical" evidence="1">
    <location>
        <begin position="55"/>
        <end position="78"/>
    </location>
</feature>
<feature type="transmembrane region" description="Helical" evidence="1">
    <location>
        <begin position="129"/>
        <end position="150"/>
    </location>
</feature>
<feature type="transmembrane region" description="Helical" evidence="1">
    <location>
        <begin position="183"/>
        <end position="205"/>
    </location>
</feature>
<dbReference type="InterPro" id="IPR009495">
    <property type="entry name" value="NrsF"/>
</dbReference>
<reference evidence="2" key="1">
    <citation type="submission" date="2022-01" db="EMBL/GenBank/DDBJ databases">
        <authorList>
            <person name="Jo J.-H."/>
            <person name="Im W.-T."/>
        </authorList>
    </citation>
    <scope>NUCLEOTIDE SEQUENCE</scope>
    <source>
        <strain evidence="2">G124</strain>
    </source>
</reference>
<feature type="transmembrane region" description="Helical" evidence="1">
    <location>
        <begin position="21"/>
        <end position="43"/>
    </location>
</feature>
<feature type="transmembrane region" description="Helical" evidence="1">
    <location>
        <begin position="157"/>
        <end position="177"/>
    </location>
</feature>
<dbReference type="EMBL" id="JAKFGM010000003">
    <property type="protein sequence ID" value="MCF2515426.1"/>
    <property type="molecule type" value="Genomic_DNA"/>
</dbReference>
<dbReference type="Proteomes" id="UP001139410">
    <property type="component" value="Unassembled WGS sequence"/>
</dbReference>
<keyword evidence="3" id="KW-1185">Reference proteome</keyword>
<keyword evidence="1" id="KW-0472">Membrane</keyword>
<sequence length="211" mass="21775">MRTDELIAELSRGPWPTVRPARRMAAAMFAGWLIALGGLMLIVGQPLAAVARTGVAPFGLKLGFTLALAIISTLAALAAGRPGQHLGPRLALISLPFLVIAVVAAIELTSVDPAGRQPLLFGTSFRSCLTAVTLSCVPVLAGTMWAYRVLAPTRPTLAGFLAGLSSGAAAAVAYALYCTETTASFLLAAYTPAILIPAVAGALLGPRILRW</sequence>
<evidence type="ECO:0000313" key="3">
    <source>
        <dbReference type="Proteomes" id="UP001139410"/>
    </source>
</evidence>
<comment type="caution">
    <text evidence="2">The sequence shown here is derived from an EMBL/GenBank/DDBJ whole genome shotgun (WGS) entry which is preliminary data.</text>
</comment>